<keyword evidence="2 8" id="KW-0732">Signal</keyword>
<keyword evidence="5 8" id="KW-0998">Cell outer membrane</keyword>
<dbReference type="AlphaFoldDB" id="A0A430KQ23"/>
<accession>A0A430KQ23</accession>
<evidence type="ECO:0000313" key="13">
    <source>
        <dbReference type="Proteomes" id="UP000283087"/>
    </source>
</evidence>
<dbReference type="CDD" id="cd07185">
    <property type="entry name" value="OmpA_C-like"/>
    <property type="match status" value="1"/>
</dbReference>
<keyword evidence="4 8" id="KW-0564">Palmitate</keyword>
<dbReference type="Proteomes" id="UP000283087">
    <property type="component" value="Unassembled WGS sequence"/>
</dbReference>
<proteinExistence type="inferred from homology"/>
<comment type="subunit">
    <text evidence="8">The Tol-Pal system is composed of five core proteins: the inner membrane proteins TolA, TolQ and TolR, the periplasmic protein TolB and the outer membrane protein Pal. They form a network linking the inner and outer membranes and the peptidoglycan layer.</text>
</comment>
<dbReference type="NCBIfam" id="TIGR02802">
    <property type="entry name" value="Pal_lipo"/>
    <property type="match status" value="1"/>
</dbReference>
<feature type="compositionally biased region" description="Low complexity" evidence="9">
    <location>
        <begin position="27"/>
        <end position="46"/>
    </location>
</feature>
<comment type="caution">
    <text evidence="12">The sequence shown here is derived from an EMBL/GenBank/DDBJ whole genome shotgun (WGS) entry which is preliminary data.</text>
</comment>
<sequence length="171" mass="18233">MRTMNIGKATALALTVVWAAGCSTTNTTDTDTMGGGATTTAPTTTTQPVTDSSMSGTSMADVKNLATIFYFDFDQTQVKAEAVAALRAHAKYLAANPSATVVLEGHADERGTREYNMALGERRAQAIARVLTVNGVSNSQIELVSFGEEKPVVMGHNPSSWAQNRRVELKY</sequence>
<dbReference type="Gene3D" id="3.30.1330.60">
    <property type="entry name" value="OmpA-like domain"/>
    <property type="match status" value="1"/>
</dbReference>
<evidence type="ECO:0000256" key="6">
    <source>
        <dbReference type="ARBA" id="ARBA00023288"/>
    </source>
</evidence>
<dbReference type="InterPro" id="IPR050330">
    <property type="entry name" value="Bact_OuterMem_StrucFunc"/>
</dbReference>
<evidence type="ECO:0000256" key="9">
    <source>
        <dbReference type="SAM" id="MobiDB-lite"/>
    </source>
</evidence>
<dbReference type="GO" id="GO:0051301">
    <property type="term" value="P:cell division"/>
    <property type="evidence" value="ECO:0007669"/>
    <property type="project" value="UniProtKB-UniRule"/>
</dbReference>
<dbReference type="PRINTS" id="PR01021">
    <property type="entry name" value="OMPADOMAIN"/>
</dbReference>
<feature type="signal peptide" evidence="10">
    <location>
        <begin position="1"/>
        <end position="19"/>
    </location>
</feature>
<keyword evidence="13" id="KW-1185">Reference proteome</keyword>
<dbReference type="PANTHER" id="PTHR30329:SF21">
    <property type="entry name" value="LIPOPROTEIN YIAD-RELATED"/>
    <property type="match status" value="1"/>
</dbReference>
<dbReference type="InterPro" id="IPR006665">
    <property type="entry name" value="OmpA-like"/>
</dbReference>
<dbReference type="PROSITE" id="PS51257">
    <property type="entry name" value="PROKAR_LIPOPROTEIN"/>
    <property type="match status" value="1"/>
</dbReference>
<evidence type="ECO:0000259" key="11">
    <source>
        <dbReference type="PROSITE" id="PS51123"/>
    </source>
</evidence>
<dbReference type="InterPro" id="IPR036737">
    <property type="entry name" value="OmpA-like_sf"/>
</dbReference>
<dbReference type="PROSITE" id="PS01068">
    <property type="entry name" value="OMPA_1"/>
    <property type="match status" value="1"/>
</dbReference>
<gene>
    <name evidence="8 12" type="primary">pal</name>
    <name evidence="12" type="ORF">EH243_10200</name>
</gene>
<evidence type="ECO:0000256" key="2">
    <source>
        <dbReference type="ARBA" id="ARBA00022729"/>
    </source>
</evidence>
<dbReference type="InterPro" id="IPR039001">
    <property type="entry name" value="Pal"/>
</dbReference>
<comment type="similarity">
    <text evidence="8">Belongs to the Pal lipoprotein family.</text>
</comment>
<feature type="domain" description="OmpA-like" evidence="11">
    <location>
        <begin position="58"/>
        <end position="171"/>
    </location>
</feature>
<dbReference type="RefSeq" id="WP_126158562.1">
    <property type="nucleotide sequence ID" value="NZ_RQXW01000008.1"/>
</dbReference>
<dbReference type="HAMAP" id="MF_02204">
    <property type="entry name" value="Pal"/>
    <property type="match status" value="1"/>
</dbReference>
<evidence type="ECO:0000256" key="7">
    <source>
        <dbReference type="ARBA" id="ARBA00023306"/>
    </source>
</evidence>
<dbReference type="GO" id="GO:0009279">
    <property type="term" value="C:cell outer membrane"/>
    <property type="evidence" value="ECO:0007669"/>
    <property type="project" value="UniProtKB-SubCell"/>
</dbReference>
<evidence type="ECO:0000256" key="5">
    <source>
        <dbReference type="ARBA" id="ARBA00023237"/>
    </source>
</evidence>
<dbReference type="Pfam" id="PF00691">
    <property type="entry name" value="OmpA"/>
    <property type="match status" value="1"/>
</dbReference>
<feature type="chain" id="PRO_5019319284" description="Peptidoglycan-associated lipoprotein" evidence="10">
    <location>
        <begin position="20"/>
        <end position="171"/>
    </location>
</feature>
<name>A0A430KQ23_9GAMM</name>
<keyword evidence="3 8" id="KW-0472">Membrane</keyword>
<dbReference type="PROSITE" id="PS51123">
    <property type="entry name" value="OMPA_2"/>
    <property type="match status" value="1"/>
</dbReference>
<dbReference type="EMBL" id="RQXW01000008">
    <property type="protein sequence ID" value="RTE65639.1"/>
    <property type="molecule type" value="Genomic_DNA"/>
</dbReference>
<dbReference type="InterPro" id="IPR006690">
    <property type="entry name" value="OMPA-like_CS"/>
</dbReference>
<keyword evidence="6 8" id="KW-0449">Lipoprotein</keyword>
<reference evidence="12 13" key="1">
    <citation type="submission" date="2018-11" db="EMBL/GenBank/DDBJ databases">
        <title>The draft genome sequence of Amphritea opalescens ANRC-JH13T.</title>
        <authorList>
            <person name="Fang Z."/>
            <person name="Zhang Y."/>
            <person name="Han X."/>
        </authorList>
    </citation>
    <scope>NUCLEOTIDE SEQUENCE [LARGE SCALE GENOMIC DNA]</scope>
    <source>
        <strain evidence="12 13">ANRC-JH13</strain>
    </source>
</reference>
<evidence type="ECO:0000256" key="4">
    <source>
        <dbReference type="ARBA" id="ARBA00023139"/>
    </source>
</evidence>
<evidence type="ECO:0000313" key="12">
    <source>
        <dbReference type="EMBL" id="RTE65639.1"/>
    </source>
</evidence>
<organism evidence="12 13">
    <name type="scientific">Amphritea opalescens</name>
    <dbReference type="NCBI Taxonomy" id="2490544"/>
    <lineage>
        <taxon>Bacteria</taxon>
        <taxon>Pseudomonadati</taxon>
        <taxon>Pseudomonadota</taxon>
        <taxon>Gammaproteobacteria</taxon>
        <taxon>Oceanospirillales</taxon>
        <taxon>Oceanospirillaceae</taxon>
        <taxon>Amphritea</taxon>
    </lineage>
</organism>
<evidence type="ECO:0000256" key="3">
    <source>
        <dbReference type="ARBA" id="ARBA00023136"/>
    </source>
</evidence>
<comment type="subcellular location">
    <subcellularLocation>
        <location evidence="8">Cell outer membrane</location>
        <topology evidence="8">Lipid-anchor</topology>
    </subcellularLocation>
</comment>
<evidence type="ECO:0000256" key="8">
    <source>
        <dbReference type="HAMAP-Rule" id="MF_02204"/>
    </source>
</evidence>
<feature type="region of interest" description="Disordered" evidence="9">
    <location>
        <begin position="27"/>
        <end position="55"/>
    </location>
</feature>
<protein>
    <recommendedName>
        <fullName evidence="8">Peptidoglycan-associated lipoprotein</fullName>
        <shortName evidence="8">PAL</shortName>
    </recommendedName>
</protein>
<comment type="function">
    <text evidence="8">Part of the Tol-Pal system, which plays a role in outer membrane invagination during cell division and is important for maintaining outer membrane integrity.</text>
</comment>
<dbReference type="InterPro" id="IPR006664">
    <property type="entry name" value="OMP_bac"/>
</dbReference>
<dbReference type="InterPro" id="IPR014169">
    <property type="entry name" value="Pal_lipo_C"/>
</dbReference>
<dbReference type="SUPFAM" id="SSF103088">
    <property type="entry name" value="OmpA-like"/>
    <property type="match status" value="1"/>
</dbReference>
<evidence type="ECO:0000256" key="1">
    <source>
        <dbReference type="ARBA" id="ARBA00022618"/>
    </source>
</evidence>
<dbReference type="OrthoDB" id="9809164at2"/>
<keyword evidence="7 8" id="KW-0131">Cell cycle</keyword>
<evidence type="ECO:0000256" key="10">
    <source>
        <dbReference type="SAM" id="SignalP"/>
    </source>
</evidence>
<dbReference type="PANTHER" id="PTHR30329">
    <property type="entry name" value="STATOR ELEMENT OF FLAGELLAR MOTOR COMPLEX"/>
    <property type="match status" value="1"/>
</dbReference>
<keyword evidence="1 8" id="KW-0132">Cell division</keyword>